<proteinExistence type="predicted"/>
<dbReference type="CTD" id="20316048"/>
<dbReference type="KEGG" id="ovi:T265_01860"/>
<evidence type="ECO:0000313" key="2">
    <source>
        <dbReference type="Proteomes" id="UP000054324"/>
    </source>
</evidence>
<dbReference type="OrthoDB" id="7976202at2759"/>
<dbReference type="Proteomes" id="UP000054324">
    <property type="component" value="Unassembled WGS sequence"/>
</dbReference>
<protein>
    <submittedName>
        <fullName evidence="1">Uncharacterized protein</fullName>
    </submittedName>
</protein>
<gene>
    <name evidence="1" type="ORF">T265_01860</name>
</gene>
<dbReference type="EMBL" id="KL596639">
    <property type="protein sequence ID" value="KER31923.1"/>
    <property type="molecule type" value="Genomic_DNA"/>
</dbReference>
<name>A0A074ZWT6_OPIVI</name>
<dbReference type="AlphaFoldDB" id="A0A074ZWT6"/>
<organism evidence="1 2">
    <name type="scientific">Opisthorchis viverrini</name>
    <name type="common">Southeast Asian liver fluke</name>
    <dbReference type="NCBI Taxonomy" id="6198"/>
    <lineage>
        <taxon>Eukaryota</taxon>
        <taxon>Metazoa</taxon>
        <taxon>Spiralia</taxon>
        <taxon>Lophotrochozoa</taxon>
        <taxon>Platyhelminthes</taxon>
        <taxon>Trematoda</taxon>
        <taxon>Digenea</taxon>
        <taxon>Opisthorchiida</taxon>
        <taxon>Opisthorchiata</taxon>
        <taxon>Opisthorchiidae</taxon>
        <taxon>Opisthorchis</taxon>
    </lineage>
</organism>
<dbReference type="RefSeq" id="XP_009164250.1">
    <property type="nucleotide sequence ID" value="XM_009165986.1"/>
</dbReference>
<dbReference type="GeneID" id="20316048"/>
<reference evidence="1 2" key="1">
    <citation type="submission" date="2013-11" db="EMBL/GenBank/DDBJ databases">
        <title>Opisthorchis viverrini - life in the bile duct.</title>
        <authorList>
            <person name="Young N.D."/>
            <person name="Nagarajan N."/>
            <person name="Lin S.J."/>
            <person name="Korhonen P.K."/>
            <person name="Jex A.R."/>
            <person name="Hall R.S."/>
            <person name="Safavi-Hemami H."/>
            <person name="Kaewkong W."/>
            <person name="Bertrand D."/>
            <person name="Gao S."/>
            <person name="Seet Q."/>
            <person name="Wongkham S."/>
            <person name="Teh B.T."/>
            <person name="Wongkham C."/>
            <person name="Intapan P.M."/>
            <person name="Maleewong W."/>
            <person name="Yang X."/>
            <person name="Hu M."/>
            <person name="Wang Z."/>
            <person name="Hofmann A."/>
            <person name="Sternberg P.W."/>
            <person name="Tan P."/>
            <person name="Wang J."/>
            <person name="Gasser R.B."/>
        </authorList>
    </citation>
    <scope>NUCLEOTIDE SEQUENCE [LARGE SCALE GENOMIC DNA]</scope>
</reference>
<evidence type="ECO:0000313" key="1">
    <source>
        <dbReference type="EMBL" id="KER31923.1"/>
    </source>
</evidence>
<keyword evidence="2" id="KW-1185">Reference proteome</keyword>
<accession>A0A074ZWT6</accession>
<sequence>MKQARQQTAVAHRLDSFSIEYSGIFFIKETTHKVAENSSITHHRFRPSWGPSGRHSPRVSVNLMFYLNPNWNVFEKYAYLQINLVFTRDSTESLNNAIRIGDPQFYVKDEVNARICKARTAFANLRHLWRQNGLSLNFKGLLAVLLYGCETWPIRAAEPRRIQASDHRYLRTIIRIRGLNPTSASRLPLSMLGQPGSNPALVLPSGGMAARH</sequence>